<keyword evidence="3" id="KW-0547">Nucleotide-binding</keyword>
<dbReference type="EMBL" id="PXYV01000050">
    <property type="protein sequence ID" value="PSR20802.1"/>
    <property type="molecule type" value="Genomic_DNA"/>
</dbReference>
<evidence type="ECO:0000256" key="4">
    <source>
        <dbReference type="ARBA" id="ARBA00022840"/>
    </source>
</evidence>
<dbReference type="InterPro" id="IPR017871">
    <property type="entry name" value="ABC_transporter-like_CS"/>
</dbReference>
<dbReference type="PROSITE" id="PS50893">
    <property type="entry name" value="ABC_TRANSPORTER_2"/>
    <property type="match status" value="1"/>
</dbReference>
<keyword evidence="4" id="KW-0067">ATP-binding</keyword>
<comment type="similarity">
    <text evidence="1">Belongs to the ABC transporter superfamily.</text>
</comment>
<keyword evidence="2" id="KW-0813">Transport</keyword>
<dbReference type="GO" id="GO:0005524">
    <property type="term" value="F:ATP binding"/>
    <property type="evidence" value="ECO:0007669"/>
    <property type="project" value="UniProtKB-KW"/>
</dbReference>
<dbReference type="AlphaFoldDB" id="A0A2T2WEY2"/>
<dbReference type="InterPro" id="IPR027417">
    <property type="entry name" value="P-loop_NTPase"/>
</dbReference>
<dbReference type="Gene3D" id="3.40.50.300">
    <property type="entry name" value="P-loop containing nucleotide triphosphate hydrolases"/>
    <property type="match status" value="1"/>
</dbReference>
<dbReference type="PROSITE" id="PS00211">
    <property type="entry name" value="ABC_TRANSPORTER_1"/>
    <property type="match status" value="1"/>
</dbReference>
<name>A0A2T2WEY2_9FIRM</name>
<comment type="caution">
    <text evidence="6">The sequence shown here is derived from an EMBL/GenBank/DDBJ whole genome shotgun (WGS) entry which is preliminary data.</text>
</comment>
<proteinExistence type="inferred from homology"/>
<feature type="domain" description="ABC transporter" evidence="5">
    <location>
        <begin position="10"/>
        <end position="237"/>
    </location>
</feature>
<evidence type="ECO:0000313" key="7">
    <source>
        <dbReference type="Proteomes" id="UP000241848"/>
    </source>
</evidence>
<protein>
    <recommendedName>
        <fullName evidence="5">ABC transporter domain-containing protein</fullName>
    </recommendedName>
</protein>
<evidence type="ECO:0000313" key="6">
    <source>
        <dbReference type="EMBL" id="PSR20802.1"/>
    </source>
</evidence>
<dbReference type="InterPro" id="IPR003439">
    <property type="entry name" value="ABC_transporter-like_ATP-bd"/>
</dbReference>
<evidence type="ECO:0000259" key="5">
    <source>
        <dbReference type="PROSITE" id="PS50893"/>
    </source>
</evidence>
<evidence type="ECO:0000256" key="2">
    <source>
        <dbReference type="ARBA" id="ARBA00022448"/>
    </source>
</evidence>
<evidence type="ECO:0000256" key="1">
    <source>
        <dbReference type="ARBA" id="ARBA00005417"/>
    </source>
</evidence>
<reference evidence="6 7" key="1">
    <citation type="journal article" date="2014" name="BMC Genomics">
        <title>Comparison of environmental and isolate Sulfobacillus genomes reveals diverse carbon, sulfur, nitrogen, and hydrogen metabolisms.</title>
        <authorList>
            <person name="Justice N.B."/>
            <person name="Norman A."/>
            <person name="Brown C.T."/>
            <person name="Singh A."/>
            <person name="Thomas B.C."/>
            <person name="Banfield J.F."/>
        </authorList>
    </citation>
    <scope>NUCLEOTIDE SEQUENCE [LARGE SCALE GENOMIC DNA]</scope>
    <source>
        <strain evidence="6">AMDSBA3</strain>
    </source>
</reference>
<dbReference type="Pfam" id="PF00005">
    <property type="entry name" value="ABC_tran"/>
    <property type="match status" value="1"/>
</dbReference>
<dbReference type="SMART" id="SM00382">
    <property type="entry name" value="AAA"/>
    <property type="match status" value="1"/>
</dbReference>
<evidence type="ECO:0000256" key="3">
    <source>
        <dbReference type="ARBA" id="ARBA00022741"/>
    </source>
</evidence>
<dbReference type="SUPFAM" id="SSF52540">
    <property type="entry name" value="P-loop containing nucleoside triphosphate hydrolases"/>
    <property type="match status" value="1"/>
</dbReference>
<dbReference type="InterPro" id="IPR003593">
    <property type="entry name" value="AAA+_ATPase"/>
</dbReference>
<accession>A0A2T2WEY2</accession>
<dbReference type="PANTHER" id="PTHR43335:SF4">
    <property type="entry name" value="ABC TRANSPORTER, ATP-BINDING PROTEIN"/>
    <property type="match status" value="1"/>
</dbReference>
<dbReference type="PANTHER" id="PTHR43335">
    <property type="entry name" value="ABC TRANSPORTER, ATP-BINDING PROTEIN"/>
    <property type="match status" value="1"/>
</dbReference>
<gene>
    <name evidence="6" type="ORF">C7B45_13365</name>
</gene>
<dbReference type="GO" id="GO:0016887">
    <property type="term" value="F:ATP hydrolysis activity"/>
    <property type="evidence" value="ECO:0007669"/>
    <property type="project" value="InterPro"/>
</dbReference>
<dbReference type="Proteomes" id="UP000241848">
    <property type="component" value="Unassembled WGS sequence"/>
</dbReference>
<sequence>MGTERMAIAVDVRHVSKSYGRNAVLRDVCLHVPAGSALGLVGPNGAGKSTLLRILLGVARPSLGNVWYNDRPLWPHPEEHLANVGGFVDTPWFYPQLTAQENMWMLADLTQKSRRRADEVLAFVHLQAVKHERVSGFSHGMRQRLALAIALMKNPALIILDEPQDGLDPARLNEMRHLIERVRRESGATLIMASHVMPDIEQLCDFIAVFDEGRIRYFGAPSQLGRGIISDEVFWEVSPVDSAIGCLAELGITARVTGSSCIVAPWDDQFDLGDVNRMLIKKDIVVRTVARRRAGLDVRLLTYLEDSHVDARSVGISAANSPE</sequence>
<organism evidence="6 7">
    <name type="scientific">Sulfobacillus acidophilus</name>
    <dbReference type="NCBI Taxonomy" id="53633"/>
    <lineage>
        <taxon>Bacteria</taxon>
        <taxon>Bacillati</taxon>
        <taxon>Bacillota</taxon>
        <taxon>Clostridia</taxon>
        <taxon>Eubacteriales</taxon>
        <taxon>Clostridiales Family XVII. Incertae Sedis</taxon>
        <taxon>Sulfobacillus</taxon>
    </lineage>
</organism>